<dbReference type="AlphaFoldDB" id="A0A9D5BVY3"/>
<evidence type="ECO:0000313" key="1">
    <source>
        <dbReference type="EMBL" id="KAJ0961889.1"/>
    </source>
</evidence>
<comment type="caution">
    <text evidence="1">The sequence shown here is derived from an EMBL/GenBank/DDBJ whole genome shotgun (WGS) entry which is preliminary data.</text>
</comment>
<dbReference type="EMBL" id="JAGGNH010000010">
    <property type="protein sequence ID" value="KAJ0961889.1"/>
    <property type="molecule type" value="Genomic_DNA"/>
</dbReference>
<dbReference type="PANTHER" id="PTHR31296">
    <property type="entry name" value="UPF0565 PROTEIN C2ORF69"/>
    <property type="match status" value="1"/>
</dbReference>
<dbReference type="PANTHER" id="PTHR31296:SF1">
    <property type="entry name" value="MITOCHONDRIAL PROTEIN C2ORF69"/>
    <property type="match status" value="1"/>
</dbReference>
<reference evidence="1" key="1">
    <citation type="submission" date="2021-03" db="EMBL/GenBank/DDBJ databases">
        <authorList>
            <person name="Li Z."/>
            <person name="Yang C."/>
        </authorList>
    </citation>
    <scope>NUCLEOTIDE SEQUENCE</scope>
    <source>
        <strain evidence="1">Dzin_1.0</strain>
        <tissue evidence="1">Leaf</tissue>
    </source>
</reference>
<keyword evidence="2" id="KW-1185">Reference proteome</keyword>
<dbReference type="InterPro" id="IPR018881">
    <property type="entry name" value="C2orf69_mit"/>
</dbReference>
<dbReference type="GO" id="GO:0005739">
    <property type="term" value="C:mitochondrion"/>
    <property type="evidence" value="ECO:0007669"/>
    <property type="project" value="TreeGrafter"/>
</dbReference>
<accession>A0A9D5BVY3</accession>
<dbReference type="Proteomes" id="UP001085076">
    <property type="component" value="Miscellaneous, Linkage group lg10"/>
</dbReference>
<reference evidence="1" key="2">
    <citation type="journal article" date="2022" name="Hortic Res">
        <title>The genome of Dioscorea zingiberensis sheds light on the biosynthesis, origin and evolution of the medicinally important diosgenin saponins.</title>
        <authorList>
            <person name="Li Y."/>
            <person name="Tan C."/>
            <person name="Li Z."/>
            <person name="Guo J."/>
            <person name="Li S."/>
            <person name="Chen X."/>
            <person name="Wang C."/>
            <person name="Dai X."/>
            <person name="Yang H."/>
            <person name="Song W."/>
            <person name="Hou L."/>
            <person name="Xu J."/>
            <person name="Tong Z."/>
            <person name="Xu A."/>
            <person name="Yuan X."/>
            <person name="Wang W."/>
            <person name="Yang Q."/>
            <person name="Chen L."/>
            <person name="Sun Z."/>
            <person name="Wang K."/>
            <person name="Pan B."/>
            <person name="Chen J."/>
            <person name="Bao Y."/>
            <person name="Liu F."/>
            <person name="Qi X."/>
            <person name="Gang D.R."/>
            <person name="Wen J."/>
            <person name="Li J."/>
        </authorList>
    </citation>
    <scope>NUCLEOTIDE SEQUENCE</scope>
    <source>
        <strain evidence="1">Dzin_1.0</strain>
    </source>
</reference>
<organism evidence="1 2">
    <name type="scientific">Dioscorea zingiberensis</name>
    <dbReference type="NCBI Taxonomy" id="325984"/>
    <lineage>
        <taxon>Eukaryota</taxon>
        <taxon>Viridiplantae</taxon>
        <taxon>Streptophyta</taxon>
        <taxon>Embryophyta</taxon>
        <taxon>Tracheophyta</taxon>
        <taxon>Spermatophyta</taxon>
        <taxon>Magnoliopsida</taxon>
        <taxon>Liliopsida</taxon>
        <taxon>Dioscoreales</taxon>
        <taxon>Dioscoreaceae</taxon>
        <taxon>Dioscorea</taxon>
    </lineage>
</organism>
<dbReference type="OrthoDB" id="419333at2759"/>
<dbReference type="Pfam" id="PF10561">
    <property type="entry name" value="C2orf69"/>
    <property type="match status" value="1"/>
</dbReference>
<name>A0A9D5BVY3_9LILI</name>
<evidence type="ECO:0000313" key="2">
    <source>
        <dbReference type="Proteomes" id="UP001085076"/>
    </source>
</evidence>
<gene>
    <name evidence="1" type="ORF">J5N97_029717</name>
</gene>
<proteinExistence type="predicted"/>
<sequence length="329" mass="36468">MERWCGVLRVSLDSNGAGPFFKVGASLLLSPSSQTLGVPSVNAIFFNGDRVERTGNPVIERLSDPDHIAQVLVSKFGSTANTWVVGVSSSTGPFTVYKEFVPSVDQCGDPKCYDPRGLPALTSTAVIIAKCVHEFRTMISKRQTGPRTSDMHFPPSPTSRPKTIMLGFSKGGIVINQILAELAHMTPESTGILTGSRELSLDARHTMIDHICPTSKEGLSSSISEVHYMDVGLNSSGAYLNNQTTIKKTLKYLLSYHAVIRFILHGTPRQWSDKTRPWIQKEKDILLQLLRTEAHDSEGRLQVKQRLYFDTMPPCLQMHFEIIEHLDVS</sequence>
<protein>
    <submittedName>
        <fullName evidence="1">Uncharacterized protein</fullName>
    </submittedName>
</protein>